<organism evidence="1">
    <name type="scientific">Lepeophtheirus salmonis</name>
    <name type="common">Salmon louse</name>
    <name type="synonym">Caligus salmonis</name>
    <dbReference type="NCBI Taxonomy" id="72036"/>
    <lineage>
        <taxon>Eukaryota</taxon>
        <taxon>Metazoa</taxon>
        <taxon>Ecdysozoa</taxon>
        <taxon>Arthropoda</taxon>
        <taxon>Crustacea</taxon>
        <taxon>Multicrustacea</taxon>
        <taxon>Hexanauplia</taxon>
        <taxon>Copepoda</taxon>
        <taxon>Siphonostomatoida</taxon>
        <taxon>Caligidae</taxon>
        <taxon>Lepeophtheirus</taxon>
    </lineage>
</organism>
<sequence>MDSDILILPARLFFAKIDLRWFFRLEGAPSSTTCIRVSFLLFLSVPYLSLKVKGLNFVNILL</sequence>
<reference evidence="1" key="1">
    <citation type="submission" date="2014-05" db="EMBL/GenBank/DDBJ databases">
        <authorList>
            <person name="Chronopoulou M."/>
        </authorList>
    </citation>
    <scope>NUCLEOTIDE SEQUENCE</scope>
    <source>
        <tissue evidence="1">Whole organism</tissue>
    </source>
</reference>
<dbReference type="AlphaFoldDB" id="A0A0K2UM19"/>
<name>A0A0K2UM19_LEPSM</name>
<evidence type="ECO:0000313" key="1">
    <source>
        <dbReference type="EMBL" id="CDW38912.1"/>
    </source>
</evidence>
<protein>
    <submittedName>
        <fullName evidence="1">Uncharacterized protein</fullName>
    </submittedName>
</protein>
<proteinExistence type="predicted"/>
<accession>A0A0K2UM19</accession>
<dbReference type="EMBL" id="HACA01021551">
    <property type="protein sequence ID" value="CDW38912.1"/>
    <property type="molecule type" value="Transcribed_RNA"/>
</dbReference>